<dbReference type="InterPro" id="IPR018004">
    <property type="entry name" value="KilA/APSES_HTH"/>
</dbReference>
<dbReference type="Proteomes" id="UP000310576">
    <property type="component" value="Unassembled WGS sequence"/>
</dbReference>
<organism evidence="2 3">
    <name type="scientific">Rodentibacter pneumotropicus</name>
    <dbReference type="NCBI Taxonomy" id="758"/>
    <lineage>
        <taxon>Bacteria</taxon>
        <taxon>Pseudomonadati</taxon>
        <taxon>Pseudomonadota</taxon>
        <taxon>Gammaproteobacteria</taxon>
        <taxon>Pasteurellales</taxon>
        <taxon>Pasteurellaceae</taxon>
        <taxon>Rodentibacter</taxon>
    </lineage>
</organism>
<name>A0A4S2PLL8_9PAST</name>
<accession>A0A4S2PLL8</accession>
<protein>
    <submittedName>
        <fullName evidence="2">KilA-N domain-containing protein</fullName>
    </submittedName>
</protein>
<comment type="caution">
    <text evidence="2">The sequence shown here is derived from an EMBL/GenBank/DDBJ whole genome shotgun (WGS) entry which is preliminary data.</text>
</comment>
<dbReference type="Pfam" id="PF04383">
    <property type="entry name" value="KilA-N"/>
    <property type="match status" value="1"/>
</dbReference>
<dbReference type="SMART" id="SM01252">
    <property type="entry name" value="KilA-N"/>
    <property type="match status" value="1"/>
</dbReference>
<feature type="non-terminal residue" evidence="2">
    <location>
        <position position="120"/>
    </location>
</feature>
<evidence type="ECO:0000313" key="3">
    <source>
        <dbReference type="Proteomes" id="UP000310576"/>
    </source>
</evidence>
<evidence type="ECO:0000259" key="1">
    <source>
        <dbReference type="PROSITE" id="PS51301"/>
    </source>
</evidence>
<reference evidence="2 3" key="1">
    <citation type="journal article" date="2019" name="Vet. Microbiol.">
        <title>Development of multi locus sequence typing (MLST) of Rodentibacter pneumotropicus.</title>
        <authorList>
            <person name="Adhikary S."/>
            <person name="Bisgaard M."/>
            <person name="Boot R."/>
            <person name="Benga L."/>
            <person name="Nicklas W."/>
            <person name="Christensen H."/>
        </authorList>
    </citation>
    <scope>NUCLEOTIDE SEQUENCE [LARGE SCALE GENOMIC DNA]</scope>
    <source>
        <strain evidence="2 3">1596_07</strain>
    </source>
</reference>
<feature type="domain" description="KilA-N" evidence="1">
    <location>
        <begin position="1"/>
        <end position="106"/>
    </location>
</feature>
<gene>
    <name evidence="2" type="ORF">D3M76_01720</name>
</gene>
<sequence>MTNLTILSNKIRSQENLYSLNDLHIVSGGDVKHAPYRFTRLDTTQELIKEIENERSPDLVIALKSVRGGRNPELQGTWACEELVLSYAMWISPKFHLVVLRAFLAMHRNEPKQLALPTSE</sequence>
<proteinExistence type="predicted"/>
<dbReference type="PROSITE" id="PS51301">
    <property type="entry name" value="KILA_N"/>
    <property type="match status" value="1"/>
</dbReference>
<dbReference type="RefSeq" id="WP_136125597.1">
    <property type="nucleotide sequence ID" value="NZ_QXNG01000015.1"/>
</dbReference>
<evidence type="ECO:0000313" key="2">
    <source>
        <dbReference type="EMBL" id="THA17385.1"/>
    </source>
</evidence>
<dbReference type="AlphaFoldDB" id="A0A4S2PLL8"/>
<dbReference type="EMBL" id="QXNG01000015">
    <property type="protein sequence ID" value="THA17385.1"/>
    <property type="molecule type" value="Genomic_DNA"/>
</dbReference>
<dbReference type="InterPro" id="IPR017880">
    <property type="entry name" value="KilA_N"/>
</dbReference>